<comment type="subunit">
    <text evidence="6">Associates with collided ribosomes, but not with correctly translating polysomes.</text>
</comment>
<dbReference type="PANTHER" id="PTHR35562">
    <property type="entry name" value="DNA ENDONUCLEASE SMRA-RELATED"/>
    <property type="match status" value="1"/>
</dbReference>
<dbReference type="SMART" id="SM00463">
    <property type="entry name" value="SMR"/>
    <property type="match status" value="1"/>
</dbReference>
<gene>
    <name evidence="6" type="primary">smrB</name>
    <name evidence="8" type="ORF">GCM10025855_21650</name>
</gene>
<dbReference type="InterPro" id="IPR022990">
    <property type="entry name" value="SmrB-like"/>
</dbReference>
<evidence type="ECO:0000256" key="6">
    <source>
        <dbReference type="HAMAP-Rule" id="MF_01042"/>
    </source>
</evidence>
<keyword evidence="5 6" id="KW-0694">RNA-binding</keyword>
<evidence type="ECO:0000259" key="7">
    <source>
        <dbReference type="PROSITE" id="PS50828"/>
    </source>
</evidence>
<name>A0ABQ6J3C2_9GAMM</name>
<protein>
    <recommendedName>
        <fullName evidence="6">Ribosome rescue factor SmrB</fullName>
        <ecNumber evidence="6">3.1.-.-</ecNumber>
    </recommendedName>
</protein>
<dbReference type="HAMAP" id="MF_01042">
    <property type="entry name" value="SmrB"/>
    <property type="match status" value="1"/>
</dbReference>
<evidence type="ECO:0000256" key="2">
    <source>
        <dbReference type="ARBA" id="ARBA00022730"/>
    </source>
</evidence>
<keyword evidence="2 6" id="KW-0699">rRNA-binding</keyword>
<proteinExistence type="inferred from homology"/>
<dbReference type="EMBL" id="BSUY01000001">
    <property type="protein sequence ID" value="GMA82632.1"/>
    <property type="molecule type" value="Genomic_DNA"/>
</dbReference>
<comment type="function">
    <text evidence="6">Acts as a ribosome collision sensor. Detects stalled/collided disomes (pairs of ribosomes where the leading ribosome is stalled and a second ribosome has collided with it) and endonucleolytically cleaves mRNA at the 5' boundary of the stalled ribosome. Stalled/collided disomes form a new interface (primarily via the 30S subunits) that binds SmrB. Cleaved mRNA becomes available for tmRNA ligation, leading to ribosomal subunit dissociation and rescue of stalled ribosomes.</text>
</comment>
<dbReference type="PANTHER" id="PTHR35562:SF1">
    <property type="entry name" value="UPF0115 PROTEIN YFCN"/>
    <property type="match status" value="1"/>
</dbReference>
<keyword evidence="9" id="KW-1185">Reference proteome</keyword>
<feature type="domain" description="Smr" evidence="7">
    <location>
        <begin position="156"/>
        <end position="231"/>
    </location>
</feature>
<keyword evidence="3 6" id="KW-0255">Endonuclease</keyword>
<keyword evidence="1 6" id="KW-0540">Nuclease</keyword>
<evidence type="ECO:0000256" key="1">
    <source>
        <dbReference type="ARBA" id="ARBA00022722"/>
    </source>
</evidence>
<evidence type="ECO:0000313" key="8">
    <source>
        <dbReference type="EMBL" id="GMA82632.1"/>
    </source>
</evidence>
<dbReference type="SUPFAM" id="SSF160443">
    <property type="entry name" value="SMR domain-like"/>
    <property type="match status" value="1"/>
</dbReference>
<dbReference type="PROSITE" id="PS50828">
    <property type="entry name" value="SMR"/>
    <property type="match status" value="1"/>
</dbReference>
<comment type="similarity">
    <text evidence="6">Belongs to the SmrB family.</text>
</comment>
<keyword evidence="4 6" id="KW-0378">Hydrolase</keyword>
<comment type="caution">
    <text evidence="8">The sequence shown here is derived from an EMBL/GenBank/DDBJ whole genome shotgun (WGS) entry which is preliminary data.</text>
</comment>
<evidence type="ECO:0000256" key="4">
    <source>
        <dbReference type="ARBA" id="ARBA00022801"/>
    </source>
</evidence>
<evidence type="ECO:0000256" key="5">
    <source>
        <dbReference type="ARBA" id="ARBA00022884"/>
    </source>
</evidence>
<evidence type="ECO:0000256" key="3">
    <source>
        <dbReference type="ARBA" id="ARBA00022759"/>
    </source>
</evidence>
<dbReference type="EC" id="3.1.-.-" evidence="6"/>
<evidence type="ECO:0000313" key="9">
    <source>
        <dbReference type="Proteomes" id="UP001157046"/>
    </source>
</evidence>
<dbReference type="InterPro" id="IPR002625">
    <property type="entry name" value="Smr_dom"/>
</dbReference>
<dbReference type="Gene3D" id="3.30.1370.110">
    <property type="match status" value="1"/>
</dbReference>
<accession>A0ABQ6J3C2</accession>
<dbReference type="Proteomes" id="UP001157046">
    <property type="component" value="Unassembled WGS sequence"/>
</dbReference>
<dbReference type="InterPro" id="IPR036063">
    <property type="entry name" value="Smr_dom_sf"/>
</dbReference>
<sequence>MTIIHIGIVKTAYSPTQHIANGAQLCHGFIYKDLIQNVLLLICSQNIVTELYSETIGFNRIPAMNKDDDNEGLAMFSKLIDGIKPITQNKRHFGTPLKTKQEIELKEQQLHANSYFSDTYQPLLPVQGPMRWLEDGVDSLELKRLRRGDYQPDLLLDLHGYRQSEAKLELAALIQACVKQQSLCCCIMHGYGSGILKQQVPMWLVQHPMVKAFHQAPKEWGGDAALLVLIDIGELPHRR</sequence>
<reference evidence="9" key="1">
    <citation type="journal article" date="2019" name="Int. J. Syst. Evol. Microbiol.">
        <title>The Global Catalogue of Microorganisms (GCM) 10K type strain sequencing project: providing services to taxonomists for standard genome sequencing and annotation.</title>
        <authorList>
            <consortium name="The Broad Institute Genomics Platform"/>
            <consortium name="The Broad Institute Genome Sequencing Center for Infectious Disease"/>
            <person name="Wu L."/>
            <person name="Ma J."/>
        </authorList>
    </citation>
    <scope>NUCLEOTIDE SEQUENCE [LARGE SCALE GENOMIC DNA]</scope>
    <source>
        <strain evidence="9">NBRC 102030</strain>
    </source>
</reference>
<organism evidence="8 9">
    <name type="scientific">Shewanella glacialipiscicola</name>
    <dbReference type="NCBI Taxonomy" id="614069"/>
    <lineage>
        <taxon>Bacteria</taxon>
        <taxon>Pseudomonadati</taxon>
        <taxon>Pseudomonadota</taxon>
        <taxon>Gammaproteobacteria</taxon>
        <taxon>Alteromonadales</taxon>
        <taxon>Shewanellaceae</taxon>
        <taxon>Shewanella</taxon>
    </lineage>
</organism>
<dbReference type="Pfam" id="PF01713">
    <property type="entry name" value="Smr"/>
    <property type="match status" value="1"/>
</dbReference>
<dbReference type="NCBIfam" id="NF003432">
    <property type="entry name" value="PRK04946.1"/>
    <property type="match status" value="1"/>
</dbReference>